<comment type="similarity">
    <text evidence="4">Belongs to the arginase family.</text>
</comment>
<name>A0A6J4UUP9_9BACT</name>
<evidence type="ECO:0000256" key="4">
    <source>
        <dbReference type="PROSITE-ProRule" id="PRU00742"/>
    </source>
</evidence>
<dbReference type="PANTHER" id="PTHR43782:SF3">
    <property type="entry name" value="ARGINASE"/>
    <property type="match status" value="1"/>
</dbReference>
<evidence type="ECO:0000256" key="2">
    <source>
        <dbReference type="ARBA" id="ARBA00022801"/>
    </source>
</evidence>
<dbReference type="CDD" id="cd09999">
    <property type="entry name" value="Arginase-like_1"/>
    <property type="match status" value="1"/>
</dbReference>
<dbReference type="InterPro" id="IPR006035">
    <property type="entry name" value="Ureohydrolase"/>
</dbReference>
<proteinExistence type="inferred from homology"/>
<keyword evidence="3" id="KW-0464">Manganese</keyword>
<dbReference type="PANTHER" id="PTHR43782">
    <property type="entry name" value="ARGINASE"/>
    <property type="match status" value="1"/>
</dbReference>
<dbReference type="GO" id="GO:0030145">
    <property type="term" value="F:manganese ion binding"/>
    <property type="evidence" value="ECO:0007669"/>
    <property type="project" value="TreeGrafter"/>
</dbReference>
<keyword evidence="2 5" id="KW-0378">Hydrolase</keyword>
<evidence type="ECO:0000256" key="1">
    <source>
        <dbReference type="ARBA" id="ARBA00022723"/>
    </source>
</evidence>
<accession>A0A6J4UUP9</accession>
<gene>
    <name evidence="5" type="ORF">AVDCRST_MAG19-1797</name>
</gene>
<dbReference type="EMBL" id="CADCWL010000076">
    <property type="protein sequence ID" value="CAA9561032.1"/>
    <property type="molecule type" value="Genomic_DNA"/>
</dbReference>
<dbReference type="SUPFAM" id="SSF52768">
    <property type="entry name" value="Arginase/deacetylase"/>
    <property type="match status" value="1"/>
</dbReference>
<keyword evidence="1" id="KW-0479">Metal-binding</keyword>
<evidence type="ECO:0000313" key="5">
    <source>
        <dbReference type="EMBL" id="CAA9561032.1"/>
    </source>
</evidence>
<protein>
    <submittedName>
        <fullName evidence="5">Arginase</fullName>
        <ecNumber evidence="5">3.5.3.1</ecNumber>
    </submittedName>
</protein>
<dbReference type="Gene3D" id="3.40.800.10">
    <property type="entry name" value="Ureohydrolase domain"/>
    <property type="match status" value="1"/>
</dbReference>
<dbReference type="Pfam" id="PF00491">
    <property type="entry name" value="Arginase"/>
    <property type="match status" value="1"/>
</dbReference>
<dbReference type="EC" id="3.5.3.1" evidence="5"/>
<evidence type="ECO:0000256" key="3">
    <source>
        <dbReference type="ARBA" id="ARBA00023211"/>
    </source>
</evidence>
<organism evidence="5">
    <name type="scientific">uncultured Thermomicrobiales bacterium</name>
    <dbReference type="NCBI Taxonomy" id="1645740"/>
    <lineage>
        <taxon>Bacteria</taxon>
        <taxon>Pseudomonadati</taxon>
        <taxon>Thermomicrobiota</taxon>
        <taxon>Thermomicrobia</taxon>
        <taxon>Thermomicrobiales</taxon>
        <taxon>environmental samples</taxon>
    </lineage>
</organism>
<sequence length="301" mass="32578">MTNTSATTLRLLFPQWQGGNNPAYHFGSQLLAWLAPEAAGPVERVEVARPDGGTLRAEGGIVARSALLAQNSDARRLIDKHRPDRLVVLGGDCSVDLAPFAYLNERYGGDLAVLWVDTHPDVITPKESGHGHTMVLGNLLGEGDAEFLQAVKRPLKPRNVMFAGRRDTSEAFPEILAKETEVFERLGLRTGGPAALAATSEPVLEWLRSIGAKHLAIHFDLDVLDPTLFRSLLFSNPDPSVPSVDTYPSGRMTMEQVVRLLSDVAGAVDVVGLGITEHLPWDSMALKAMLSRLPLIGSPAR</sequence>
<dbReference type="PROSITE" id="PS51409">
    <property type="entry name" value="ARGINASE_2"/>
    <property type="match status" value="1"/>
</dbReference>
<dbReference type="AlphaFoldDB" id="A0A6J4UUP9"/>
<dbReference type="GO" id="GO:0004053">
    <property type="term" value="F:arginase activity"/>
    <property type="evidence" value="ECO:0007669"/>
    <property type="project" value="UniProtKB-EC"/>
</dbReference>
<reference evidence="5" key="1">
    <citation type="submission" date="2020-02" db="EMBL/GenBank/DDBJ databases">
        <authorList>
            <person name="Meier V. D."/>
        </authorList>
    </citation>
    <scope>NUCLEOTIDE SEQUENCE</scope>
    <source>
        <strain evidence="5">AVDCRST_MAG19</strain>
    </source>
</reference>
<dbReference type="GO" id="GO:0005829">
    <property type="term" value="C:cytosol"/>
    <property type="evidence" value="ECO:0007669"/>
    <property type="project" value="TreeGrafter"/>
</dbReference>
<dbReference type="InterPro" id="IPR023696">
    <property type="entry name" value="Ureohydrolase_dom_sf"/>
</dbReference>